<name>A0A0A9ARY6_ARUDO</name>
<sequence length="38" mass="4367">MLTSPIACNFDPFYLIVTSERNFHPLLPVLGWFCLHSS</sequence>
<reference evidence="1" key="2">
    <citation type="journal article" date="2015" name="Data Brief">
        <title>Shoot transcriptome of the giant reed, Arundo donax.</title>
        <authorList>
            <person name="Barrero R.A."/>
            <person name="Guerrero F.D."/>
            <person name="Moolhuijzen P."/>
            <person name="Goolsby J.A."/>
            <person name="Tidwell J."/>
            <person name="Bellgard S.E."/>
            <person name="Bellgard M.I."/>
        </authorList>
    </citation>
    <scope>NUCLEOTIDE SEQUENCE</scope>
    <source>
        <tissue evidence="1">Shoot tissue taken approximately 20 cm above the soil surface</tissue>
    </source>
</reference>
<proteinExistence type="predicted"/>
<reference evidence="1" key="1">
    <citation type="submission" date="2014-09" db="EMBL/GenBank/DDBJ databases">
        <authorList>
            <person name="Magalhaes I.L.F."/>
            <person name="Oliveira U."/>
            <person name="Santos F.R."/>
            <person name="Vidigal T.H.D.A."/>
            <person name="Brescovit A.D."/>
            <person name="Santos A.J."/>
        </authorList>
    </citation>
    <scope>NUCLEOTIDE SEQUENCE</scope>
    <source>
        <tissue evidence="1">Shoot tissue taken approximately 20 cm above the soil surface</tissue>
    </source>
</reference>
<organism evidence="1">
    <name type="scientific">Arundo donax</name>
    <name type="common">Giant reed</name>
    <name type="synonym">Donax arundinaceus</name>
    <dbReference type="NCBI Taxonomy" id="35708"/>
    <lineage>
        <taxon>Eukaryota</taxon>
        <taxon>Viridiplantae</taxon>
        <taxon>Streptophyta</taxon>
        <taxon>Embryophyta</taxon>
        <taxon>Tracheophyta</taxon>
        <taxon>Spermatophyta</taxon>
        <taxon>Magnoliopsida</taxon>
        <taxon>Liliopsida</taxon>
        <taxon>Poales</taxon>
        <taxon>Poaceae</taxon>
        <taxon>PACMAD clade</taxon>
        <taxon>Arundinoideae</taxon>
        <taxon>Arundineae</taxon>
        <taxon>Arundo</taxon>
    </lineage>
</organism>
<protein>
    <submittedName>
        <fullName evidence="1">Uncharacterized protein</fullName>
    </submittedName>
</protein>
<dbReference type="AlphaFoldDB" id="A0A0A9ARY6"/>
<accession>A0A0A9ARY6</accession>
<evidence type="ECO:0000313" key="1">
    <source>
        <dbReference type="EMBL" id="JAD51650.1"/>
    </source>
</evidence>
<dbReference type="EMBL" id="GBRH01246245">
    <property type="protein sequence ID" value="JAD51650.1"/>
    <property type="molecule type" value="Transcribed_RNA"/>
</dbReference>